<protein>
    <submittedName>
        <fullName evidence="1">Uncharacterized protein</fullName>
    </submittedName>
</protein>
<evidence type="ECO:0000313" key="1">
    <source>
        <dbReference type="EMBL" id="KAI9918363.1"/>
    </source>
</evidence>
<proteinExistence type="predicted"/>
<accession>A0ACC0WKA4</accession>
<keyword evidence="2" id="KW-1185">Reference proteome</keyword>
<gene>
    <name evidence="1" type="ORF">PsorP6_011924</name>
</gene>
<organism evidence="1 2">
    <name type="scientific">Peronosclerospora sorghi</name>
    <dbReference type="NCBI Taxonomy" id="230839"/>
    <lineage>
        <taxon>Eukaryota</taxon>
        <taxon>Sar</taxon>
        <taxon>Stramenopiles</taxon>
        <taxon>Oomycota</taxon>
        <taxon>Peronosporomycetes</taxon>
        <taxon>Peronosporales</taxon>
        <taxon>Peronosporaceae</taxon>
        <taxon>Peronosclerospora</taxon>
    </lineage>
</organism>
<evidence type="ECO:0000313" key="2">
    <source>
        <dbReference type="Proteomes" id="UP001163321"/>
    </source>
</evidence>
<comment type="caution">
    <text evidence="1">The sequence shown here is derived from an EMBL/GenBank/DDBJ whole genome shotgun (WGS) entry which is preliminary data.</text>
</comment>
<dbReference type="Proteomes" id="UP001163321">
    <property type="component" value="Chromosome 12"/>
</dbReference>
<reference evidence="1 2" key="1">
    <citation type="journal article" date="2022" name="bioRxiv">
        <title>The genome of the oomycete Peronosclerospora sorghi, a cosmopolitan pathogen of maize and sorghum, is inflated with dispersed pseudogenes.</title>
        <authorList>
            <person name="Fletcher K."/>
            <person name="Martin F."/>
            <person name="Isakeit T."/>
            <person name="Cavanaugh K."/>
            <person name="Magill C."/>
            <person name="Michelmore R."/>
        </authorList>
    </citation>
    <scope>NUCLEOTIDE SEQUENCE [LARGE SCALE GENOMIC DNA]</scope>
    <source>
        <strain evidence="1">P6</strain>
    </source>
</reference>
<sequence length="163" mass="18278">MDFQDLYLFVGPPMTRGPPPLPLVPSLLPPPPPVFSSTLLPPTLPRPPSSWSKNPSKQRLRLKPYHRLKPSERPGENQVRPQQGKALVGPYGHVDTTNAREVQMIMSDLELDYRTTRKDWQDCTTPTDVPSPHAPGDPMAMWTTVLDMSPQFLALDPVVGDFF</sequence>
<name>A0ACC0WKA4_9STRA</name>
<dbReference type="EMBL" id="CM047591">
    <property type="protein sequence ID" value="KAI9918363.1"/>
    <property type="molecule type" value="Genomic_DNA"/>
</dbReference>